<evidence type="ECO:0000256" key="1">
    <source>
        <dbReference type="SAM" id="MobiDB-lite"/>
    </source>
</evidence>
<comment type="caution">
    <text evidence="2">The sequence shown here is derived from an EMBL/GenBank/DDBJ whole genome shotgun (WGS) entry which is preliminary data.</text>
</comment>
<dbReference type="EMBL" id="SJPV01000010">
    <property type="protein sequence ID" value="TWU33221.1"/>
    <property type="molecule type" value="Genomic_DNA"/>
</dbReference>
<accession>A0A5C6DBY2</accession>
<proteinExistence type="predicted"/>
<dbReference type="Proteomes" id="UP000319143">
    <property type="component" value="Unassembled WGS sequence"/>
</dbReference>
<name>A0A5C6DBY2_9BACT</name>
<evidence type="ECO:0000313" key="2">
    <source>
        <dbReference type="EMBL" id="TWU33221.1"/>
    </source>
</evidence>
<dbReference type="AlphaFoldDB" id="A0A5C6DBY2"/>
<evidence type="ECO:0000313" key="3">
    <source>
        <dbReference type="Proteomes" id="UP000319143"/>
    </source>
</evidence>
<feature type="region of interest" description="Disordered" evidence="1">
    <location>
        <begin position="1"/>
        <end position="22"/>
    </location>
</feature>
<organism evidence="2 3">
    <name type="scientific">Novipirellula artificiosorum</name>
    <dbReference type="NCBI Taxonomy" id="2528016"/>
    <lineage>
        <taxon>Bacteria</taxon>
        <taxon>Pseudomonadati</taxon>
        <taxon>Planctomycetota</taxon>
        <taxon>Planctomycetia</taxon>
        <taxon>Pirellulales</taxon>
        <taxon>Pirellulaceae</taxon>
        <taxon>Novipirellula</taxon>
    </lineage>
</organism>
<gene>
    <name evidence="2" type="ORF">Poly41_49730</name>
</gene>
<reference evidence="2 3" key="1">
    <citation type="submission" date="2019-02" db="EMBL/GenBank/DDBJ databases">
        <title>Deep-cultivation of Planctomycetes and their phenomic and genomic characterization uncovers novel biology.</title>
        <authorList>
            <person name="Wiegand S."/>
            <person name="Jogler M."/>
            <person name="Boedeker C."/>
            <person name="Pinto D."/>
            <person name="Vollmers J."/>
            <person name="Rivas-Marin E."/>
            <person name="Kohn T."/>
            <person name="Peeters S.H."/>
            <person name="Heuer A."/>
            <person name="Rast P."/>
            <person name="Oberbeckmann S."/>
            <person name="Bunk B."/>
            <person name="Jeske O."/>
            <person name="Meyerdierks A."/>
            <person name="Storesund J.E."/>
            <person name="Kallscheuer N."/>
            <person name="Luecker S."/>
            <person name="Lage O.M."/>
            <person name="Pohl T."/>
            <person name="Merkel B.J."/>
            <person name="Hornburger P."/>
            <person name="Mueller R.-W."/>
            <person name="Bruemmer F."/>
            <person name="Labrenz M."/>
            <person name="Spormann A.M."/>
            <person name="Op Den Camp H."/>
            <person name="Overmann J."/>
            <person name="Amann R."/>
            <person name="Jetten M.S.M."/>
            <person name="Mascher T."/>
            <person name="Medema M.H."/>
            <person name="Devos D.P."/>
            <person name="Kaster A.-K."/>
            <person name="Ovreas L."/>
            <person name="Rohde M."/>
            <person name="Galperin M.Y."/>
            <person name="Jogler C."/>
        </authorList>
    </citation>
    <scope>NUCLEOTIDE SEQUENCE [LARGE SCALE GENOMIC DNA]</scope>
    <source>
        <strain evidence="2 3">Poly41</strain>
    </source>
</reference>
<keyword evidence="3" id="KW-1185">Reference proteome</keyword>
<sequence length="430" mass="47471">MSSRKCVQKASQHHRSVPSSPHPFKQKILPFMLALSLVPLFTNFANAKKPIKDDPPADLPLVRYTIEEFTGSPAGAPAPLDINVLGMVIGFYWDGTHFLYWHDLDGDDHLFYDLNNLKDLNTLEDIVWLNGQPEGTRIVHPLGINVVGQIVADMYYTDDEPAIYTPVLIDTFLNPNPSAWTVSVVPLPDDADDEVSSYAIAINDNGKILGSYQRPNGTWSRFLSQWYWDSELDQGIFLTESLSTSIATRYLSNGSLNNDGRVAVADGSTLLIFDPDLEAQQIEIEGLQPFVSVDDLGRVGCQLTNVKLGGKGGKFADYIVRYGPPLEAIAKAPTVHLFTGSNQNFMNSSGDAAYWVEHEGGYLVREGSVWKLADLIDTDSDPTIVDAWREGKQWVKAISDRDSNTGFPLIVSVCSTEIGGVILIPHQIEE</sequence>
<protein>
    <submittedName>
        <fullName evidence="2">Uncharacterized protein</fullName>
    </submittedName>
</protein>